<feature type="transmembrane region" description="Helical" evidence="2">
    <location>
        <begin position="12"/>
        <end position="34"/>
    </location>
</feature>
<feature type="region of interest" description="Disordered" evidence="1">
    <location>
        <begin position="510"/>
        <end position="840"/>
    </location>
</feature>
<proteinExistence type="predicted"/>
<keyword evidence="2" id="KW-0472">Membrane</keyword>
<feature type="compositionally biased region" description="Polar residues" evidence="1">
    <location>
        <begin position="595"/>
        <end position="604"/>
    </location>
</feature>
<dbReference type="EMBL" id="JBBPDW010000033">
    <property type="protein sequence ID" value="KAK7537709.1"/>
    <property type="molecule type" value="Genomic_DNA"/>
</dbReference>
<feature type="transmembrane region" description="Helical" evidence="2">
    <location>
        <begin position="284"/>
        <end position="309"/>
    </location>
</feature>
<organism evidence="3 4">
    <name type="scientific">Phyllosticta citricarpa</name>
    <dbReference type="NCBI Taxonomy" id="55181"/>
    <lineage>
        <taxon>Eukaryota</taxon>
        <taxon>Fungi</taxon>
        <taxon>Dikarya</taxon>
        <taxon>Ascomycota</taxon>
        <taxon>Pezizomycotina</taxon>
        <taxon>Dothideomycetes</taxon>
        <taxon>Dothideomycetes incertae sedis</taxon>
        <taxon>Botryosphaeriales</taxon>
        <taxon>Phyllostictaceae</taxon>
        <taxon>Phyllosticta</taxon>
    </lineage>
</organism>
<evidence type="ECO:0000313" key="4">
    <source>
        <dbReference type="Proteomes" id="UP001365128"/>
    </source>
</evidence>
<feature type="compositionally biased region" description="Basic and acidic residues" evidence="1">
    <location>
        <begin position="560"/>
        <end position="577"/>
    </location>
</feature>
<sequence>MAGTVPDSVLGLAIFVDTLGGLAIVIGLLFTLMLWTRGERFSHIMLLSATCVLSSIVNFTRHLDYTMNWKYIMIERYRESQDASKLALEFVGTTSCGWRMAVDYLLLYFYDVESLIVASWTAALLIDSYDIKLKSETKETFFIATRISAPVLPAIVVGIYCSDAVENNLPAYLVLTNIIRVISLAVGSAMVLAILYKYISIARRLSGSAAATPTQTSRSSVASKKHKSFTHAGSSLAIRFALIIMILIIFEASVITMQMVGYYTTLRHRGKPKAPDFTTHTARVQLGVGIPALMPSILLAFIFGTTQIFRDQYKRMIRACFVRHDPRKDAYNDVECIVMEPPKPKEAMQSQCSKTIANLKGLPGLDFPKPNEAMQSHCSKTIEFLKDSPGAEPPKPNEAMQMRCSKTIALLRGEEPPVQPPKATETTQSQCSKPIAFLKGEPPPIEAPKRTEDMQQQLSETIAFLRGEPAGENEQPSKSTEVQEAKTVELLKPNESRPVTAVRLSKVSPVVIDVPPNARRSSERRSSRVVSFSESSPDLPRPSHKLSDCHSHDFQSGLCKEGRQSEQLRRDTLHHIENTISKPPSSLGFPPRKSSLASERSLGSTPGYKGSHDQGYAHFRNAPASPSPLTPASYRTFASDAHTLTSTSPTTETFDYYSQAPRTPSGPRPAYTSNRPASIHWSQAPVERPQDSPSLSPTQQQSPRPRPRPQGTSNPFLAPFAQISGAESPSTPATQRQPSRPRSRPQSTSNPFLAPFVQISGAESPSTPATQQQPPRPRSRPQQSTTNPFLAPFAQISAAAGHEGRPSMPTRAPQPAVSPAGQRESWHESRSTEPSWPLRD</sequence>
<protein>
    <recommendedName>
        <fullName evidence="5">Glycoside hydrolase protein</fullName>
    </recommendedName>
</protein>
<evidence type="ECO:0000313" key="3">
    <source>
        <dbReference type="EMBL" id="KAK7537709.1"/>
    </source>
</evidence>
<feature type="transmembrane region" description="Helical" evidence="2">
    <location>
        <begin position="107"/>
        <end position="129"/>
    </location>
</feature>
<gene>
    <name evidence="3" type="ORF">IWX46DRAFT_247581</name>
</gene>
<accession>A0ABR1LSN5</accession>
<evidence type="ECO:0000256" key="2">
    <source>
        <dbReference type="SAM" id="Phobius"/>
    </source>
</evidence>
<dbReference type="Proteomes" id="UP001365128">
    <property type="component" value="Unassembled WGS sequence"/>
</dbReference>
<keyword evidence="2" id="KW-1133">Transmembrane helix</keyword>
<comment type="caution">
    <text evidence="3">The sequence shown here is derived from an EMBL/GenBank/DDBJ whole genome shotgun (WGS) entry which is preliminary data.</text>
</comment>
<name>A0ABR1LSN5_9PEZI</name>
<feature type="transmembrane region" description="Helical" evidence="2">
    <location>
        <begin position="172"/>
        <end position="196"/>
    </location>
</feature>
<feature type="compositionally biased region" description="Low complexity" evidence="1">
    <location>
        <begin position="764"/>
        <end position="773"/>
    </location>
</feature>
<keyword evidence="4" id="KW-1185">Reference proteome</keyword>
<feature type="compositionally biased region" description="Low complexity" evidence="1">
    <location>
        <begin position="643"/>
        <end position="653"/>
    </location>
</feature>
<feature type="transmembrane region" description="Helical" evidence="2">
    <location>
        <begin position="236"/>
        <end position="264"/>
    </location>
</feature>
<keyword evidence="2" id="KW-0812">Transmembrane</keyword>
<evidence type="ECO:0000256" key="1">
    <source>
        <dbReference type="SAM" id="MobiDB-lite"/>
    </source>
</evidence>
<feature type="compositionally biased region" description="Low complexity" evidence="1">
    <location>
        <begin position="691"/>
        <end position="703"/>
    </location>
</feature>
<reference evidence="3 4" key="1">
    <citation type="submission" date="2024-04" db="EMBL/GenBank/DDBJ databases">
        <title>Phyllosticta paracitricarpa is synonymous to the EU quarantine fungus P. citricarpa based on phylogenomic analyses.</title>
        <authorList>
            <consortium name="Lawrence Berkeley National Laboratory"/>
            <person name="Van Ingen-Buijs V.A."/>
            <person name="Van Westerhoven A.C."/>
            <person name="Haridas S."/>
            <person name="Skiadas P."/>
            <person name="Martin F."/>
            <person name="Groenewald J.Z."/>
            <person name="Crous P.W."/>
            <person name="Seidl M.F."/>
        </authorList>
    </citation>
    <scope>NUCLEOTIDE SEQUENCE [LARGE SCALE GENOMIC DNA]</scope>
    <source>
        <strain evidence="3 4">CBS 122670</strain>
    </source>
</reference>
<feature type="transmembrane region" description="Helical" evidence="2">
    <location>
        <begin position="41"/>
        <end position="60"/>
    </location>
</feature>
<feature type="compositionally biased region" description="Low complexity" evidence="1">
    <location>
        <begin position="731"/>
        <end position="749"/>
    </location>
</feature>
<evidence type="ECO:0008006" key="5">
    <source>
        <dbReference type="Google" id="ProtNLM"/>
    </source>
</evidence>
<feature type="transmembrane region" description="Helical" evidence="2">
    <location>
        <begin position="141"/>
        <end position="160"/>
    </location>
</feature>